<comment type="caution">
    <text evidence="1">The sequence shown here is derived from an EMBL/GenBank/DDBJ whole genome shotgun (WGS) entry which is preliminary data.</text>
</comment>
<reference evidence="2" key="1">
    <citation type="journal article" date="2023" name="G3 (Bethesda)">
        <title>Genome assembly and association tests identify interacting loci associated with vigor, precocity, and sex in interspecific pistachio rootstocks.</title>
        <authorList>
            <person name="Palmer W."/>
            <person name="Jacygrad E."/>
            <person name="Sagayaradj S."/>
            <person name="Cavanaugh K."/>
            <person name="Han R."/>
            <person name="Bertier L."/>
            <person name="Beede B."/>
            <person name="Kafkas S."/>
            <person name="Golino D."/>
            <person name="Preece J."/>
            <person name="Michelmore R."/>
        </authorList>
    </citation>
    <scope>NUCLEOTIDE SEQUENCE [LARGE SCALE GENOMIC DNA]</scope>
</reference>
<organism evidence="1 2">
    <name type="scientific">Pistacia integerrima</name>
    <dbReference type="NCBI Taxonomy" id="434235"/>
    <lineage>
        <taxon>Eukaryota</taxon>
        <taxon>Viridiplantae</taxon>
        <taxon>Streptophyta</taxon>
        <taxon>Embryophyta</taxon>
        <taxon>Tracheophyta</taxon>
        <taxon>Spermatophyta</taxon>
        <taxon>Magnoliopsida</taxon>
        <taxon>eudicotyledons</taxon>
        <taxon>Gunneridae</taxon>
        <taxon>Pentapetalae</taxon>
        <taxon>rosids</taxon>
        <taxon>malvids</taxon>
        <taxon>Sapindales</taxon>
        <taxon>Anacardiaceae</taxon>
        <taxon>Pistacia</taxon>
    </lineage>
</organism>
<sequence length="914" mass="105756">MGSTGEPDRKRRHFTSISPTAATTKKHPFFSSSEDKKIDTAVLHFQNQKLVQKLEEQKVEYSALDNKFTQLKERQQPYDSTLEVVNRSWEELVTDLESRSIQARESRSGQDFRCLSITDDETRYPAEDAFLSRLTETGATESSSSDNCPSQMEEDRETASEKTRNILCNILVAVNSLCHLKDGLYAAVLKEAPGDGSCRQKSSVDLQSEVKNLRLELSDLHLKHKSLARKLQNRQDIDAKNKAELKRLRGELESAVTELEESNCKLATLKAERDATKGAFFPVLNLGNKLPGDKVRDEERDVRHMESALKELRDQASHRLLELKGLHDERIKILEQLFKLQSKLKSVKCLTSSQAFILVRDQLEKSKSEVIKYQALFEKLQVEKDNLAWREMELNMKNDLVDVFRRSSAVSDSRIADLRMEIQKQIDEKLRTETRLGEASREPGRKEIIAEFKALVSSFPEEMSSMQSQLSKYKETALDIHTLRADVQSLSNVLNQKVKECESLYARSASQVVEVHKLQAMVQDLTDSNLELKLVLDMYRRESTDSRDVMEARDLEYKAWSHVQSLKSSLDEQNLELRVKTANEAEAISQQRLAAAEAEIADMRQKLEAFKREMVRLSDALKSKNEEIEAYLSEIEVAFLLSLVASFVCSIAEFVLRVLFWFFLRQLDRYMTTCKHKTNNCCSRLRKEMTITLREEYILMKDLVLEGVRARQMQDALLMEKRTTEREIQRANASFNFYDMKAARIEDQLKFCVDQVQKLTEDRFQNSVTLENTQKKLLDVRRSSVQVRESLEESQLKVDDNRLALMKQQIELERERYSKKRIEEELEVARRKVLRLQAPTEGSSIVKELREELREYREILKCSVCLERPKEVVITKCYHLFCNPCVQRVTESRHRKCPMCAASFGPNDVKPVYI</sequence>
<evidence type="ECO:0000313" key="1">
    <source>
        <dbReference type="EMBL" id="KAJ0052218.1"/>
    </source>
</evidence>
<protein>
    <submittedName>
        <fullName evidence="1">Uncharacterized protein</fullName>
    </submittedName>
</protein>
<proteinExistence type="predicted"/>
<gene>
    <name evidence="1" type="ORF">Pint_00141</name>
</gene>
<keyword evidence="2" id="KW-1185">Reference proteome</keyword>
<name>A0ACC0ZHY6_9ROSI</name>
<accession>A0ACC0ZHY6</accession>
<dbReference type="Proteomes" id="UP001163603">
    <property type="component" value="Chromosome 1"/>
</dbReference>
<dbReference type="EMBL" id="CM047736">
    <property type="protein sequence ID" value="KAJ0052218.1"/>
    <property type="molecule type" value="Genomic_DNA"/>
</dbReference>
<evidence type="ECO:0000313" key="2">
    <source>
        <dbReference type="Proteomes" id="UP001163603"/>
    </source>
</evidence>